<keyword evidence="1" id="KW-0812">Transmembrane</keyword>
<feature type="transmembrane region" description="Helical" evidence="1">
    <location>
        <begin position="45"/>
        <end position="67"/>
    </location>
</feature>
<evidence type="ECO:0000313" key="3">
    <source>
        <dbReference type="Proteomes" id="UP000712570"/>
    </source>
</evidence>
<keyword evidence="1" id="KW-0472">Membrane</keyword>
<dbReference type="PROSITE" id="PS51257">
    <property type="entry name" value="PROKAR_LIPOPROTEIN"/>
    <property type="match status" value="1"/>
</dbReference>
<feature type="transmembrane region" description="Helical" evidence="1">
    <location>
        <begin position="12"/>
        <end position="33"/>
    </location>
</feature>
<gene>
    <name evidence="2" type="ORF">HA050_11725</name>
</gene>
<reference evidence="2 3" key="1">
    <citation type="submission" date="2020-03" db="EMBL/GenBank/DDBJ databases">
        <title>Draft genome sequence of environmentally isolated violet-colored cultures.</title>
        <authorList>
            <person name="Wilson H.S."/>
        </authorList>
    </citation>
    <scope>NUCLEOTIDE SEQUENCE [LARGE SCALE GENOMIC DNA]</scope>
    <source>
        <strain evidence="2 3">HSC-16F04</strain>
    </source>
</reference>
<dbReference type="RefSeq" id="WP_166826160.1">
    <property type="nucleotide sequence ID" value="NZ_JAAOLX010000005.1"/>
</dbReference>
<dbReference type="Proteomes" id="UP000712570">
    <property type="component" value="Unassembled WGS sequence"/>
</dbReference>
<keyword evidence="3" id="KW-1185">Reference proteome</keyword>
<evidence type="ECO:0000313" key="2">
    <source>
        <dbReference type="EMBL" id="NHQ86787.1"/>
    </source>
</evidence>
<proteinExistence type="predicted"/>
<accession>A0ABX0KX47</accession>
<evidence type="ECO:0000256" key="1">
    <source>
        <dbReference type="SAM" id="Phobius"/>
    </source>
</evidence>
<name>A0ABX0KX47_9NEIS</name>
<comment type="caution">
    <text evidence="2">The sequence shown here is derived from an EMBL/GenBank/DDBJ whole genome shotgun (WGS) entry which is preliminary data.</text>
</comment>
<protein>
    <submittedName>
        <fullName evidence="2">DUF2975 domain-containing protein</fullName>
    </submittedName>
</protein>
<sequence length="94" mass="10265">MRERDLKKIGILFCVVAALCFLGSCSGMLWLYINNYPSSALLPHPIVAMLLGVFTCSILAMFCFLFAKQKPPRGGKRRKAAIATAIITASRISA</sequence>
<organism evidence="2 3">
    <name type="scientific">Iodobacter violaceini</name>
    <dbReference type="NCBI Taxonomy" id="3044271"/>
    <lineage>
        <taxon>Bacteria</taxon>
        <taxon>Pseudomonadati</taxon>
        <taxon>Pseudomonadota</taxon>
        <taxon>Betaproteobacteria</taxon>
        <taxon>Neisseriales</taxon>
        <taxon>Chitinibacteraceae</taxon>
        <taxon>Iodobacter</taxon>
    </lineage>
</organism>
<dbReference type="EMBL" id="JAAOLX010000005">
    <property type="protein sequence ID" value="NHQ86787.1"/>
    <property type="molecule type" value="Genomic_DNA"/>
</dbReference>
<keyword evidence="1" id="KW-1133">Transmembrane helix</keyword>